<evidence type="ECO:0000313" key="3">
    <source>
        <dbReference type="Proteomes" id="UP001138989"/>
    </source>
</evidence>
<gene>
    <name evidence="2" type="ORF">K7H17_01855</name>
</gene>
<accession>A0A2N8SC47</accession>
<dbReference type="Gene3D" id="3.10.180.10">
    <property type="entry name" value="2,3-Dihydroxybiphenyl 1,2-Dioxygenase, domain 1"/>
    <property type="match status" value="1"/>
</dbReference>
<organism evidence="2 3">
    <name type="scientific">Stutzerimonas kunmingensis</name>
    <dbReference type="NCBI Taxonomy" id="1211807"/>
    <lineage>
        <taxon>Bacteria</taxon>
        <taxon>Pseudomonadati</taxon>
        <taxon>Pseudomonadota</taxon>
        <taxon>Gammaproteobacteria</taxon>
        <taxon>Pseudomonadales</taxon>
        <taxon>Pseudomonadaceae</taxon>
        <taxon>Stutzerimonas</taxon>
    </lineage>
</organism>
<sequence>MPRCQLDHITVTSPSLEAGAEFIWQTLGAEPQIGGEHPRMGTHNLLLRLGDALFLEVISPNPDAPAPERPRWFGLESLRPDAMPSLSTWVARTTDIHAMAGACSEPLGVVESISRGALNWLITIPADGSVPLNGIGPALIEWQTDIHPAAKLQDLGLSLVKLELFHPEPARVARMLSSLDLNCLLSVSPLPRRAAPNLVAYINTPQGLRALLPPTWP</sequence>
<proteinExistence type="predicted"/>
<comment type="caution">
    <text evidence="2">The sequence shown here is derived from an EMBL/GenBank/DDBJ whole genome shotgun (WGS) entry which is preliminary data.</text>
</comment>
<evidence type="ECO:0000313" key="2">
    <source>
        <dbReference type="EMBL" id="MCD1606611.1"/>
    </source>
</evidence>
<accession>A0A1I3U2T6</accession>
<reference evidence="2" key="1">
    <citation type="submission" date="2021-08" db="EMBL/GenBank/DDBJ databases">
        <title>Isolation and characterization of neutrophilic mixotrophic iron-oxidizing bacteria from deep-sea hydrothermal vents.</title>
        <authorList>
            <person name="He Y."/>
        </authorList>
    </citation>
    <scope>NUCLEOTIDE SEQUENCE</scope>
    <source>
        <strain evidence="2">IOP_13</strain>
    </source>
</reference>
<dbReference type="Proteomes" id="UP001138989">
    <property type="component" value="Unassembled WGS sequence"/>
</dbReference>
<dbReference type="RefSeq" id="WP_090522166.1">
    <property type="nucleotide sequence ID" value="NZ_FORS01000006.1"/>
</dbReference>
<dbReference type="AlphaFoldDB" id="A0A2N8SC47"/>
<evidence type="ECO:0000259" key="1">
    <source>
        <dbReference type="Pfam" id="PF13468"/>
    </source>
</evidence>
<dbReference type="InterPro" id="IPR025870">
    <property type="entry name" value="Glyoxalase-like_dom"/>
</dbReference>
<dbReference type="Pfam" id="PF13468">
    <property type="entry name" value="Glyoxalase_3"/>
    <property type="match status" value="1"/>
</dbReference>
<keyword evidence="3" id="KW-1185">Reference proteome</keyword>
<dbReference type="GeneID" id="99796825"/>
<protein>
    <submittedName>
        <fullName evidence="2">VOC family protein</fullName>
    </submittedName>
</protein>
<name>A0A2N8SC47_9GAMM</name>
<dbReference type="InterPro" id="IPR029068">
    <property type="entry name" value="Glyas_Bleomycin-R_OHBP_Dase"/>
</dbReference>
<dbReference type="EMBL" id="JAINWF010000001">
    <property type="protein sequence ID" value="MCD1606611.1"/>
    <property type="molecule type" value="Genomic_DNA"/>
</dbReference>
<feature type="domain" description="Glyoxalase-like" evidence="1">
    <location>
        <begin position="6"/>
        <end position="178"/>
    </location>
</feature>
<dbReference type="SUPFAM" id="SSF54593">
    <property type="entry name" value="Glyoxalase/Bleomycin resistance protein/Dihydroxybiphenyl dioxygenase"/>
    <property type="match status" value="1"/>
</dbReference>